<dbReference type="Pfam" id="PF00899">
    <property type="entry name" value="ThiF"/>
    <property type="match status" value="1"/>
</dbReference>
<proteinExistence type="predicted"/>
<dbReference type="CDD" id="cd01483">
    <property type="entry name" value="E1_enzyme_family"/>
    <property type="match status" value="1"/>
</dbReference>
<dbReference type="OrthoDB" id="63188at2157"/>
<feature type="domain" description="THIF-type NAD/FAD binding fold" evidence="1">
    <location>
        <begin position="9"/>
        <end position="133"/>
    </location>
</feature>
<sequence>MENVENLEKKLRPKGEVSIIGCGRLGIRVAMDLMEVHRGGPEKIYLFDGAKIERDDIVHRRLGGKVGDYKVKFLEEFYSEKVVGIPEYITLDNLHLIKGDVVIICIAGGDTISIRYKIIEYCKERGIKTIGTDGVFGIEEKVKVSDAKYTRGPARYLNLKEEGHTVVGTGKYIKDGEPITPYILDEIGRKMVIECLKVLNSIYR</sequence>
<dbReference type="Proteomes" id="UP000290527">
    <property type="component" value="Unassembled WGS sequence"/>
</dbReference>
<comment type="caution">
    <text evidence="2">The sequence shown here is derived from an EMBL/GenBank/DDBJ whole genome shotgun (WGS) entry which is preliminary data.</text>
</comment>
<name>A0A401HRU0_9EURY</name>
<evidence type="ECO:0000313" key="2">
    <source>
        <dbReference type="EMBL" id="GBF36912.1"/>
    </source>
</evidence>
<keyword evidence="3" id="KW-1185">Reference proteome</keyword>
<dbReference type="Gene3D" id="3.40.50.720">
    <property type="entry name" value="NAD(P)-binding Rossmann-like Domain"/>
    <property type="match status" value="1"/>
</dbReference>
<dbReference type="InterPro" id="IPR035985">
    <property type="entry name" value="Ubiquitin-activating_enz"/>
</dbReference>
<organism evidence="2 3">
    <name type="scientific">Methanofervidicoccus abyssi</name>
    <dbReference type="NCBI Taxonomy" id="2082189"/>
    <lineage>
        <taxon>Archaea</taxon>
        <taxon>Methanobacteriati</taxon>
        <taxon>Methanobacteriota</taxon>
        <taxon>Methanomada group</taxon>
        <taxon>Methanococci</taxon>
        <taxon>Methanococcales</taxon>
        <taxon>Methanofervidicoccus</taxon>
    </lineage>
</organism>
<dbReference type="InterPro" id="IPR012028">
    <property type="entry name" value="UCP006529_dinclt"/>
</dbReference>
<evidence type="ECO:0000313" key="3">
    <source>
        <dbReference type="Proteomes" id="UP000290527"/>
    </source>
</evidence>
<reference evidence="2 3" key="1">
    <citation type="journal article" date="2019" name="Int. J. Syst. Evol. Microbiol.">
        <title>Methanofervidicoccus abyssi gen. nov., sp. nov., a hydrogenotrophic methanogen, isolated from a hydrothermal vent chimney in the Mid-Cayman Spreading Center, the Caribbean Sea.</title>
        <authorList>
            <person name="Sakai S."/>
            <person name="Takaki Y."/>
            <person name="Miyazaki M."/>
            <person name="Ogawara M."/>
            <person name="Yanagawa K."/>
            <person name="Miyazaki J."/>
            <person name="Takai K."/>
        </authorList>
    </citation>
    <scope>NUCLEOTIDE SEQUENCE [LARGE SCALE GENOMIC DNA]</scope>
    <source>
        <strain evidence="2 3">HHB</strain>
    </source>
</reference>
<dbReference type="RefSeq" id="WP_131007728.1">
    <property type="nucleotide sequence ID" value="NZ_BFAX01000004.1"/>
</dbReference>
<dbReference type="InterPro" id="IPR000594">
    <property type="entry name" value="ThiF_NAD_FAD-bd"/>
</dbReference>
<dbReference type="EMBL" id="BFAX01000004">
    <property type="protein sequence ID" value="GBF36912.1"/>
    <property type="molecule type" value="Genomic_DNA"/>
</dbReference>
<dbReference type="PIRSF" id="PIRSF006529">
    <property type="entry name" value="UCP006529_dinclt"/>
    <property type="match status" value="1"/>
</dbReference>
<dbReference type="SUPFAM" id="SSF69572">
    <property type="entry name" value="Activating enzymes of the ubiquitin-like proteins"/>
    <property type="match status" value="1"/>
</dbReference>
<protein>
    <recommendedName>
        <fullName evidence="1">THIF-type NAD/FAD binding fold domain-containing protein</fullName>
    </recommendedName>
</protein>
<evidence type="ECO:0000259" key="1">
    <source>
        <dbReference type="Pfam" id="PF00899"/>
    </source>
</evidence>
<accession>A0A401HRU0</accession>
<gene>
    <name evidence="2" type="ORF">MHHB_P1142</name>
</gene>
<dbReference type="AlphaFoldDB" id="A0A401HRU0"/>
<dbReference type="GO" id="GO:0008641">
    <property type="term" value="F:ubiquitin-like modifier activating enzyme activity"/>
    <property type="evidence" value="ECO:0007669"/>
    <property type="project" value="InterPro"/>
</dbReference>